<feature type="domain" description="Phosphatidic acid phosphatase type 2/haloperoxidase" evidence="2">
    <location>
        <begin position="103"/>
        <end position="206"/>
    </location>
</feature>
<feature type="transmembrane region" description="Helical" evidence="1">
    <location>
        <begin position="101"/>
        <end position="121"/>
    </location>
</feature>
<dbReference type="InterPro" id="IPR036938">
    <property type="entry name" value="PAP2/HPO_sf"/>
</dbReference>
<dbReference type="Pfam" id="PF01569">
    <property type="entry name" value="PAP2"/>
    <property type="match status" value="1"/>
</dbReference>
<feature type="transmembrane region" description="Helical" evidence="1">
    <location>
        <begin position="23"/>
        <end position="46"/>
    </location>
</feature>
<dbReference type="Proteomes" id="UP000569914">
    <property type="component" value="Unassembled WGS sequence"/>
</dbReference>
<accession>A0A7Y9LC90</accession>
<feature type="transmembrane region" description="Helical" evidence="1">
    <location>
        <begin position="223"/>
        <end position="243"/>
    </location>
</feature>
<dbReference type="SUPFAM" id="SSF48317">
    <property type="entry name" value="Acid phosphatase/Vanadium-dependent haloperoxidase"/>
    <property type="match status" value="1"/>
</dbReference>
<dbReference type="InterPro" id="IPR000326">
    <property type="entry name" value="PAP2/HPO"/>
</dbReference>
<proteinExistence type="predicted"/>
<feature type="transmembrane region" description="Helical" evidence="1">
    <location>
        <begin position="72"/>
        <end position="94"/>
    </location>
</feature>
<dbReference type="SMART" id="SM00014">
    <property type="entry name" value="acidPPc"/>
    <property type="match status" value="1"/>
</dbReference>
<dbReference type="Gene3D" id="1.20.144.10">
    <property type="entry name" value="Phosphatidic acid phosphatase type 2/haloperoxidase"/>
    <property type="match status" value="1"/>
</dbReference>
<evidence type="ECO:0000313" key="3">
    <source>
        <dbReference type="EMBL" id="NYE71460.1"/>
    </source>
</evidence>
<feature type="transmembrane region" description="Helical" evidence="1">
    <location>
        <begin position="166"/>
        <end position="185"/>
    </location>
</feature>
<gene>
    <name evidence="3" type="ORF">BKA15_002789</name>
</gene>
<feature type="transmembrane region" description="Helical" evidence="1">
    <location>
        <begin position="141"/>
        <end position="159"/>
    </location>
</feature>
<keyword evidence="1" id="KW-0812">Transmembrane</keyword>
<dbReference type="RefSeq" id="WP_179751614.1">
    <property type="nucleotide sequence ID" value="NZ_JACCBU010000001.1"/>
</dbReference>
<evidence type="ECO:0000259" key="2">
    <source>
        <dbReference type="SMART" id="SM00014"/>
    </source>
</evidence>
<name>A0A7Y9LC90_9ACTN</name>
<feature type="transmembrane region" description="Helical" evidence="1">
    <location>
        <begin position="191"/>
        <end position="211"/>
    </location>
</feature>
<sequence length="282" mass="28491">MTTQQLDTVPMEMPARAPARSRYVGGGAIAMIIGLVGTILLVRVAVLSRTGQQLDAEATEALHTGRGALEPLLSALGTISTGTVALALAACVVLALIRRRFAAAGAAVLIVGGANVTTQLIKLLVDRPNFGDGSHNSLPSGHTTVVVSIVLAALLVAPVGLRALSVLLGSFAIVFIGISTVVAGWHLPSDVLAALTVTLAWAGLAVLLLSLRPTERPTGGVGAFFLAALGAGAGVIALVVTGVRPDGGWSGIEPALTVLAVIMGGTALTVAWFTRLTSAHAR</sequence>
<feature type="transmembrane region" description="Helical" evidence="1">
    <location>
        <begin position="255"/>
        <end position="274"/>
    </location>
</feature>
<organism evidence="3 4">
    <name type="scientific">Microlunatus parietis</name>
    <dbReference type="NCBI Taxonomy" id="682979"/>
    <lineage>
        <taxon>Bacteria</taxon>
        <taxon>Bacillati</taxon>
        <taxon>Actinomycetota</taxon>
        <taxon>Actinomycetes</taxon>
        <taxon>Propionibacteriales</taxon>
        <taxon>Propionibacteriaceae</taxon>
        <taxon>Microlunatus</taxon>
    </lineage>
</organism>
<reference evidence="3 4" key="1">
    <citation type="submission" date="2020-07" db="EMBL/GenBank/DDBJ databases">
        <title>Sequencing the genomes of 1000 actinobacteria strains.</title>
        <authorList>
            <person name="Klenk H.-P."/>
        </authorList>
    </citation>
    <scope>NUCLEOTIDE SEQUENCE [LARGE SCALE GENOMIC DNA]</scope>
    <source>
        <strain evidence="3 4">DSM 22083</strain>
    </source>
</reference>
<evidence type="ECO:0000256" key="1">
    <source>
        <dbReference type="SAM" id="Phobius"/>
    </source>
</evidence>
<protein>
    <recommendedName>
        <fullName evidence="2">Phosphatidic acid phosphatase type 2/haloperoxidase domain-containing protein</fullName>
    </recommendedName>
</protein>
<comment type="caution">
    <text evidence="3">The sequence shown here is derived from an EMBL/GenBank/DDBJ whole genome shotgun (WGS) entry which is preliminary data.</text>
</comment>
<dbReference type="EMBL" id="JACCBU010000001">
    <property type="protein sequence ID" value="NYE71460.1"/>
    <property type="molecule type" value="Genomic_DNA"/>
</dbReference>
<keyword evidence="1" id="KW-0472">Membrane</keyword>
<evidence type="ECO:0000313" key="4">
    <source>
        <dbReference type="Proteomes" id="UP000569914"/>
    </source>
</evidence>
<keyword evidence="4" id="KW-1185">Reference proteome</keyword>
<dbReference type="AlphaFoldDB" id="A0A7Y9LC90"/>
<keyword evidence="1" id="KW-1133">Transmembrane helix</keyword>